<dbReference type="InterPro" id="IPR013098">
    <property type="entry name" value="Ig_I-set"/>
</dbReference>
<accession>A0ABM0MEU8</accession>
<feature type="region of interest" description="Disordered" evidence="1">
    <location>
        <begin position="366"/>
        <end position="387"/>
    </location>
</feature>
<feature type="transmembrane region" description="Helical" evidence="2">
    <location>
        <begin position="397"/>
        <end position="418"/>
    </location>
</feature>
<organism evidence="5 6">
    <name type="scientific">Saccoglossus kowalevskii</name>
    <name type="common">Acorn worm</name>
    <dbReference type="NCBI Taxonomy" id="10224"/>
    <lineage>
        <taxon>Eukaryota</taxon>
        <taxon>Metazoa</taxon>
        <taxon>Hemichordata</taxon>
        <taxon>Enteropneusta</taxon>
        <taxon>Harrimaniidae</taxon>
        <taxon>Saccoglossus</taxon>
    </lineage>
</organism>
<dbReference type="Gene3D" id="2.60.40.10">
    <property type="entry name" value="Immunoglobulins"/>
    <property type="match status" value="1"/>
</dbReference>
<keyword evidence="2" id="KW-1133">Transmembrane helix</keyword>
<name>A0ABM0MEU8_SACKO</name>
<dbReference type="RefSeq" id="XP_006818539.1">
    <property type="nucleotide sequence ID" value="XM_006818476.1"/>
</dbReference>
<evidence type="ECO:0000256" key="1">
    <source>
        <dbReference type="SAM" id="MobiDB-lite"/>
    </source>
</evidence>
<dbReference type="PROSITE" id="PS50835">
    <property type="entry name" value="IG_LIKE"/>
    <property type="match status" value="1"/>
</dbReference>
<feature type="signal peptide" evidence="3">
    <location>
        <begin position="1"/>
        <end position="19"/>
    </location>
</feature>
<evidence type="ECO:0000256" key="3">
    <source>
        <dbReference type="SAM" id="SignalP"/>
    </source>
</evidence>
<protein>
    <submittedName>
        <fullName evidence="6">Uncharacterized protein LOC102800932</fullName>
    </submittedName>
</protein>
<keyword evidence="2" id="KW-0472">Membrane</keyword>
<sequence>MFQKIMSICLTVCVVTTTAIYKCPDIDGPVYDAILGGLIIPTGHDAYLPIRSRVYINSSIAVRESSDVCAEAKFGGGDYNEIACSSLSTVVAYKTWYFVSVANLTRKYEGYSVRWYTTDGGDKNMIGVPTSLRVLENWDESIFITGTKTRMTSVTFALGLINITDISFWDNSGDEVFFLESVNGDQRDCKVLRRKSNIVPSLHRGYMTVLLSGLHCGLEGRHRISTTMKQQGHLSMHLDIADNIQITAHIVKYPTKYGSEAIVECTTDETRYQTSWFKDGIELQNEVIIISTNNGSRLYIENFQPINRGLYTCLVECNCDVIESRRIHLTTKGEYASQCPRQTPPVCSCPCMGVTSAAGYMPITNVGKTEGKPVPRESQKPEPIKEKQGLSQNMTTFLIVITVVGLSIPIVVYVSGWWNNRRDRWSCRFVPREKGTPV</sequence>
<dbReference type="CDD" id="cd00096">
    <property type="entry name" value="Ig"/>
    <property type="match status" value="1"/>
</dbReference>
<evidence type="ECO:0000313" key="6">
    <source>
        <dbReference type="RefSeq" id="XP_006818539.1"/>
    </source>
</evidence>
<dbReference type="GeneID" id="102800932"/>
<gene>
    <name evidence="6" type="primary">LOC102800932</name>
</gene>
<feature type="chain" id="PRO_5047316822" evidence="3">
    <location>
        <begin position="20"/>
        <end position="438"/>
    </location>
</feature>
<keyword evidence="2" id="KW-0812">Transmembrane</keyword>
<evidence type="ECO:0000259" key="4">
    <source>
        <dbReference type="PROSITE" id="PS50835"/>
    </source>
</evidence>
<keyword evidence="5" id="KW-1185">Reference proteome</keyword>
<dbReference type="InterPro" id="IPR036179">
    <property type="entry name" value="Ig-like_dom_sf"/>
</dbReference>
<dbReference type="InterPro" id="IPR007110">
    <property type="entry name" value="Ig-like_dom"/>
</dbReference>
<dbReference type="SUPFAM" id="SSF48726">
    <property type="entry name" value="Immunoglobulin"/>
    <property type="match status" value="1"/>
</dbReference>
<proteinExistence type="predicted"/>
<feature type="compositionally biased region" description="Basic and acidic residues" evidence="1">
    <location>
        <begin position="369"/>
        <end position="387"/>
    </location>
</feature>
<dbReference type="Pfam" id="PF07679">
    <property type="entry name" value="I-set"/>
    <property type="match status" value="1"/>
</dbReference>
<reference evidence="6" key="1">
    <citation type="submission" date="2025-08" db="UniProtKB">
        <authorList>
            <consortium name="RefSeq"/>
        </authorList>
    </citation>
    <scope>IDENTIFICATION</scope>
    <source>
        <tissue evidence="6">Testes</tissue>
    </source>
</reference>
<dbReference type="InterPro" id="IPR013783">
    <property type="entry name" value="Ig-like_fold"/>
</dbReference>
<feature type="domain" description="Ig-like" evidence="4">
    <location>
        <begin position="258"/>
        <end position="316"/>
    </location>
</feature>
<dbReference type="Proteomes" id="UP000694865">
    <property type="component" value="Unplaced"/>
</dbReference>
<evidence type="ECO:0000256" key="2">
    <source>
        <dbReference type="SAM" id="Phobius"/>
    </source>
</evidence>
<keyword evidence="3" id="KW-0732">Signal</keyword>
<evidence type="ECO:0000313" key="5">
    <source>
        <dbReference type="Proteomes" id="UP000694865"/>
    </source>
</evidence>